<reference evidence="10" key="1">
    <citation type="submission" date="2021-01" db="EMBL/GenBank/DDBJ databases">
        <authorList>
            <person name="Corre E."/>
            <person name="Pelletier E."/>
            <person name="Niang G."/>
            <person name="Scheremetjew M."/>
            <person name="Finn R."/>
            <person name="Kale V."/>
            <person name="Holt S."/>
            <person name="Cochrane G."/>
            <person name="Meng A."/>
            <person name="Brown T."/>
            <person name="Cohen L."/>
        </authorList>
    </citation>
    <scope>NUCLEOTIDE SEQUENCE</scope>
    <source>
        <strain evidence="10">NY070348D</strain>
    </source>
</reference>
<name>A0A7S2RBJ1_9STRA</name>
<dbReference type="EMBL" id="HBHK01002850">
    <property type="protein sequence ID" value="CAD9666404.1"/>
    <property type="molecule type" value="Transcribed_RNA"/>
</dbReference>
<sequence>MKEFTLDGSKFDLSTYSGRFENALDVVDPRIILASDADIAESRLKLEEFKAGKRTESDESLWHAKKILDGATNPGTGDTILPPFRMAAFVPFNIPIVAGMLNTTTVAGTVFWQWFNQSFNSATNYQNRSGSDMSTGQIAKSYGIAVGLSCGLALSFRWLGMNGPQLFKRISQIPFVVPYIAVGGAGAANVYFSRQPEIENGVMVKDKHGNDVGVSKVAGKQGVMMTIASRSLGLPIPVLILPTAIMACVPKTLPKRTLMLAELLVITGSLYIGLPAALAMFPQQMEMDATSLEPEFHDLIDKDGNPITKLYSNKGM</sequence>
<protein>
    <recommendedName>
        <fullName evidence="11">Sidoreflexin</fullName>
    </recommendedName>
</protein>
<keyword evidence="4 9" id="KW-0812">Transmembrane</keyword>
<dbReference type="AlphaFoldDB" id="A0A7S2RBJ1"/>
<organism evidence="10">
    <name type="scientific">Mucochytrium quahogii</name>
    <dbReference type="NCBI Taxonomy" id="96639"/>
    <lineage>
        <taxon>Eukaryota</taxon>
        <taxon>Sar</taxon>
        <taxon>Stramenopiles</taxon>
        <taxon>Bigyra</taxon>
        <taxon>Labyrinthulomycetes</taxon>
        <taxon>Thraustochytrida</taxon>
        <taxon>Thraustochytriidae</taxon>
        <taxon>Mucochytrium</taxon>
    </lineage>
</organism>
<feature type="transmembrane region" description="Helical" evidence="9">
    <location>
        <begin position="142"/>
        <end position="160"/>
    </location>
</feature>
<evidence type="ECO:0000256" key="4">
    <source>
        <dbReference type="ARBA" id="ARBA00022692"/>
    </source>
</evidence>
<feature type="transmembrane region" description="Helical" evidence="9">
    <location>
        <begin position="261"/>
        <end position="281"/>
    </location>
</feature>
<feature type="transmembrane region" description="Helical" evidence="9">
    <location>
        <begin position="232"/>
        <end position="249"/>
    </location>
</feature>
<comment type="subcellular location">
    <subcellularLocation>
        <location evidence="1">Mitochondrion membrane</location>
        <topology evidence="1">Multi-pass membrane protein</topology>
    </subcellularLocation>
</comment>
<evidence type="ECO:0000256" key="1">
    <source>
        <dbReference type="ARBA" id="ARBA00004225"/>
    </source>
</evidence>
<evidence type="ECO:0000256" key="5">
    <source>
        <dbReference type="ARBA" id="ARBA00022970"/>
    </source>
</evidence>
<keyword evidence="3" id="KW-0813">Transport</keyword>
<evidence type="ECO:0000256" key="7">
    <source>
        <dbReference type="ARBA" id="ARBA00023128"/>
    </source>
</evidence>
<evidence type="ECO:0000256" key="3">
    <source>
        <dbReference type="ARBA" id="ARBA00022448"/>
    </source>
</evidence>
<feature type="transmembrane region" description="Helical" evidence="9">
    <location>
        <begin position="172"/>
        <end position="192"/>
    </location>
</feature>
<evidence type="ECO:0000313" key="10">
    <source>
        <dbReference type="EMBL" id="CAD9666404.1"/>
    </source>
</evidence>
<proteinExistence type="inferred from homology"/>
<keyword evidence="7" id="KW-0496">Mitochondrion</keyword>
<dbReference type="GO" id="GO:0005743">
    <property type="term" value="C:mitochondrial inner membrane"/>
    <property type="evidence" value="ECO:0007669"/>
    <property type="project" value="TreeGrafter"/>
</dbReference>
<keyword evidence="6 9" id="KW-1133">Transmembrane helix</keyword>
<keyword evidence="5" id="KW-0029">Amino-acid transport</keyword>
<evidence type="ECO:0000256" key="8">
    <source>
        <dbReference type="ARBA" id="ARBA00023136"/>
    </source>
</evidence>
<evidence type="ECO:0000256" key="6">
    <source>
        <dbReference type="ARBA" id="ARBA00022989"/>
    </source>
</evidence>
<dbReference type="PANTHER" id="PTHR11153">
    <property type="entry name" value="SIDEROFLEXIN"/>
    <property type="match status" value="1"/>
</dbReference>
<dbReference type="PANTHER" id="PTHR11153:SF6">
    <property type="entry name" value="SIDEROFLEXIN-5"/>
    <property type="match status" value="1"/>
</dbReference>
<dbReference type="GO" id="GO:1990542">
    <property type="term" value="P:mitochondrial transmembrane transport"/>
    <property type="evidence" value="ECO:0007669"/>
    <property type="project" value="TreeGrafter"/>
</dbReference>
<evidence type="ECO:0008006" key="11">
    <source>
        <dbReference type="Google" id="ProtNLM"/>
    </source>
</evidence>
<feature type="transmembrane region" description="Helical" evidence="9">
    <location>
        <begin position="92"/>
        <end position="115"/>
    </location>
</feature>
<accession>A0A7S2RBJ1</accession>
<gene>
    <name evidence="10" type="ORF">QSP1433_LOCUS1707</name>
</gene>
<comment type="similarity">
    <text evidence="2">Belongs to the sideroflexin family.</text>
</comment>
<dbReference type="GO" id="GO:0006865">
    <property type="term" value="P:amino acid transport"/>
    <property type="evidence" value="ECO:0007669"/>
    <property type="project" value="UniProtKB-KW"/>
</dbReference>
<evidence type="ECO:0000256" key="2">
    <source>
        <dbReference type="ARBA" id="ARBA00005974"/>
    </source>
</evidence>
<dbReference type="InterPro" id="IPR004686">
    <property type="entry name" value="Mtc"/>
</dbReference>
<keyword evidence="8 9" id="KW-0472">Membrane</keyword>
<evidence type="ECO:0000256" key="9">
    <source>
        <dbReference type="SAM" id="Phobius"/>
    </source>
</evidence>
<dbReference type="GO" id="GO:0015075">
    <property type="term" value="F:monoatomic ion transmembrane transporter activity"/>
    <property type="evidence" value="ECO:0007669"/>
    <property type="project" value="InterPro"/>
</dbReference>
<dbReference type="Pfam" id="PF03820">
    <property type="entry name" value="SFXNs"/>
    <property type="match status" value="1"/>
</dbReference>